<reference evidence="2" key="1">
    <citation type="journal article" date="2020" name="Nature">
        <title>Giant virus diversity and host interactions through global metagenomics.</title>
        <authorList>
            <person name="Schulz F."/>
            <person name="Roux S."/>
            <person name="Paez-Espino D."/>
            <person name="Jungbluth S."/>
            <person name="Walsh D.A."/>
            <person name="Denef V.J."/>
            <person name="McMahon K.D."/>
            <person name="Konstantinidis K.T."/>
            <person name="Eloe-Fadrosh E.A."/>
            <person name="Kyrpides N.C."/>
            <person name="Woyke T."/>
        </authorList>
    </citation>
    <scope>NUCLEOTIDE SEQUENCE</scope>
    <source>
        <strain evidence="2">GVMAG-S-1101164-67</strain>
    </source>
</reference>
<evidence type="ECO:0000256" key="1">
    <source>
        <dbReference type="SAM" id="MobiDB-lite"/>
    </source>
</evidence>
<feature type="region of interest" description="Disordered" evidence="1">
    <location>
        <begin position="291"/>
        <end position="314"/>
    </location>
</feature>
<proteinExistence type="predicted"/>
<dbReference type="AlphaFoldDB" id="A0A6C0JXE5"/>
<name>A0A6C0JXE5_9ZZZZ</name>
<accession>A0A6C0JXE5</accession>
<sequence length="314" mass="36267">MQSIHMMNMDAIVDKLHIYSTRQLWRESNIVQFEQRNLTKQVLCGRTNALINTYFANPDDPNIQYIGEQLLETYNYADEYLVKLQLALMFSIDNNRAIINAEKQKVKNIVDRRAKNDQQSTNTRIAKREQAIINCINKLPEDIVNHIKSYLPPLIILSAISIPTYNLITILSPLKLKNVKIIYDRMRNKTLPIFNKLRGIATRDVIRDTDIDILTANQPSPSKQAIIVRIRDICYCYNLVLNILSRLKQTVTSGDSNRDRDTICYCNEANKILNDELTYIYKLMRFAAIPQNNGRAKPKPRPPKSKANTPTKSQ</sequence>
<protein>
    <submittedName>
        <fullName evidence="2">Uncharacterized protein</fullName>
    </submittedName>
</protein>
<dbReference type="EMBL" id="MN740751">
    <property type="protein sequence ID" value="QHU10179.1"/>
    <property type="molecule type" value="Genomic_DNA"/>
</dbReference>
<evidence type="ECO:0000313" key="2">
    <source>
        <dbReference type="EMBL" id="QHU10179.1"/>
    </source>
</evidence>
<organism evidence="2">
    <name type="scientific">viral metagenome</name>
    <dbReference type="NCBI Taxonomy" id="1070528"/>
    <lineage>
        <taxon>unclassified sequences</taxon>
        <taxon>metagenomes</taxon>
        <taxon>organismal metagenomes</taxon>
    </lineage>
</organism>